<feature type="region of interest" description="Disordered" evidence="1">
    <location>
        <begin position="844"/>
        <end position="1039"/>
    </location>
</feature>
<accession>A0A1C7N4B6</accession>
<feature type="compositionally biased region" description="Polar residues" evidence="1">
    <location>
        <begin position="946"/>
        <end position="957"/>
    </location>
</feature>
<proteinExistence type="predicted"/>
<feature type="compositionally biased region" description="Polar residues" evidence="1">
    <location>
        <begin position="708"/>
        <end position="717"/>
    </location>
</feature>
<feature type="region of interest" description="Disordered" evidence="1">
    <location>
        <begin position="754"/>
        <end position="828"/>
    </location>
</feature>
<sequence>MVKDSKPTTMADELDLMSAKLILDLNEGDINEVNALKLSLSKTVSLVSLSTLKVFQKYIKNESFWEEVNSANIELAPAMSVTLEETFNRMIQLSKDTKGRLDLKQLRLTIAKEKLKAIEENEDDITAVLDIMEIIVRNVIADDTLKPNENDSELTCYRKVASILDILLKDLNLNLLDGEITCKASKSIAKDHENIYGNNIPLNRGFGRRIDLLLSTRNIELSTNEWKRKKVTHEQCLIQQAKNIRMNKAILSKLLELPLSENDSKNVYTLGMDWVGPRGYMFAVKKINNVFIAKHTNNLSIPEYLHQLPSFIATLKNLYIWKNHHTKLQDTILTGVIAKEDDDFFFSIASGTDDAEIALDKNNVKYFPGDTIEGKIFLTSNQNCSLHEFRLNWSGRILVQPVSSNKDSRIYFDECWRLGPTLTKSKSKTSMGSSNVPLYHTDLILASNIYDPEPKLKLSKNKPIALSFSVQVPNDRPLPSCTEFNVSSNKIIYFLEAFILDQDTKFFTTRKQVSVYEAIYTRTEDKLIPIRIEETFMISTTGQERKEIAMAMRVTLPCQSCQAGVAIPVSISLWSDVEFVRRQGISVSLFRVNQVLANERAYTSQGEKINRAVADLEITSQDNQSHQKLQTVRVGLPVPKGTTPTVTFERSQLLSISYFVRVQVLAQEGVYTTPDGKASQFMVVDIPFSVGTLTTPQVGNSSSSSSSPINTPMSSPQHTFGSISSAFNLSGHQSMLQQPFDFVSSSISESSFHTSTSPILSPVSPKTSPLSVSSPKGTSSPTLSKAYIQSLPTSPNSTLLSTNEPKRNSLSGIFRKSSTGSTSTQSSDKKKKFFSSLKLYSRNGKQEEEEVTELSQSEPPELPPLLPPRPAELTRSSAPKPTEQRGVFDIFADDRLTDDENDIQPTSTSPPVFVSPPTDQTVFQMFPDDDSDSEDEIVQSLEVGKNDQSAQQEQSIPSKPAPSQRVFQMFEDSDSDDSANETEAHSGQPSFNALAKPDQPDSGNEAVFHKPNALNDLSSDDESLSESDLLAVLTHNKRR</sequence>
<feature type="compositionally biased region" description="Polar residues" evidence="1">
    <location>
        <begin position="764"/>
        <end position="783"/>
    </location>
</feature>
<gene>
    <name evidence="2" type="ORF">A0J61_08434</name>
</gene>
<dbReference type="AlphaFoldDB" id="A0A1C7N4B6"/>
<feature type="compositionally biased region" description="Low complexity" evidence="1">
    <location>
        <begin position="816"/>
        <end position="826"/>
    </location>
</feature>
<reference evidence="2 3" key="1">
    <citation type="submission" date="2016-03" db="EMBL/GenBank/DDBJ databases">
        <title>Choanephora cucurbitarum.</title>
        <authorList>
            <person name="Min B."/>
            <person name="Park H."/>
            <person name="Park J.-H."/>
            <person name="Shin H.-D."/>
            <person name="Choi I.-G."/>
        </authorList>
    </citation>
    <scope>NUCLEOTIDE SEQUENCE [LARGE SCALE GENOMIC DNA]</scope>
    <source>
        <strain evidence="2 3">KUS-F28377</strain>
    </source>
</reference>
<feature type="region of interest" description="Disordered" evidence="1">
    <location>
        <begin position="695"/>
        <end position="717"/>
    </location>
</feature>
<organism evidence="2 3">
    <name type="scientific">Choanephora cucurbitarum</name>
    <dbReference type="NCBI Taxonomy" id="101091"/>
    <lineage>
        <taxon>Eukaryota</taxon>
        <taxon>Fungi</taxon>
        <taxon>Fungi incertae sedis</taxon>
        <taxon>Mucoromycota</taxon>
        <taxon>Mucoromycotina</taxon>
        <taxon>Mucoromycetes</taxon>
        <taxon>Mucorales</taxon>
        <taxon>Mucorineae</taxon>
        <taxon>Choanephoraceae</taxon>
        <taxon>Choanephoroideae</taxon>
        <taxon>Choanephora</taxon>
    </lineage>
</organism>
<dbReference type="EMBL" id="LUGH01000649">
    <property type="protein sequence ID" value="OBZ83516.1"/>
    <property type="molecule type" value="Genomic_DNA"/>
</dbReference>
<feature type="compositionally biased region" description="Acidic residues" evidence="1">
    <location>
        <begin position="971"/>
        <end position="980"/>
    </location>
</feature>
<evidence type="ECO:0000256" key="1">
    <source>
        <dbReference type="SAM" id="MobiDB-lite"/>
    </source>
</evidence>
<dbReference type="InParanoid" id="A0A1C7N4B6"/>
<dbReference type="InterPro" id="IPR014752">
    <property type="entry name" value="Arrestin-like_C"/>
</dbReference>
<dbReference type="Gene3D" id="2.60.40.640">
    <property type="match status" value="1"/>
</dbReference>
<name>A0A1C7N4B6_9FUNG</name>
<keyword evidence="3" id="KW-1185">Reference proteome</keyword>
<evidence type="ECO:0008006" key="4">
    <source>
        <dbReference type="Google" id="ProtNLM"/>
    </source>
</evidence>
<comment type="caution">
    <text evidence="2">The sequence shown here is derived from an EMBL/GenBank/DDBJ whole genome shotgun (WGS) entry which is preliminary data.</text>
</comment>
<evidence type="ECO:0000313" key="3">
    <source>
        <dbReference type="Proteomes" id="UP000093000"/>
    </source>
</evidence>
<evidence type="ECO:0000313" key="2">
    <source>
        <dbReference type="EMBL" id="OBZ83516.1"/>
    </source>
</evidence>
<feature type="compositionally biased region" description="Pro residues" evidence="1">
    <location>
        <begin position="860"/>
        <end position="870"/>
    </location>
</feature>
<dbReference type="Proteomes" id="UP000093000">
    <property type="component" value="Unassembled WGS sequence"/>
</dbReference>
<feature type="compositionally biased region" description="Acidic residues" evidence="1">
    <location>
        <begin position="927"/>
        <end position="937"/>
    </location>
</feature>
<feature type="compositionally biased region" description="Low complexity" evidence="1">
    <location>
        <begin position="790"/>
        <end position="803"/>
    </location>
</feature>
<dbReference type="OrthoDB" id="2421456at2759"/>
<feature type="compositionally biased region" description="Low complexity" evidence="1">
    <location>
        <begin position="905"/>
        <end position="918"/>
    </location>
</feature>
<protein>
    <recommendedName>
        <fullName evidence="4">Arrestin C-terminal-like domain-containing protein</fullName>
    </recommendedName>
</protein>